<reference evidence="2" key="1">
    <citation type="journal article" date="2019" name="Int. J. Syst. Evol. Microbiol.">
        <title>The Global Catalogue of Microorganisms (GCM) 10K type strain sequencing project: providing services to taxonomists for standard genome sequencing and annotation.</title>
        <authorList>
            <consortium name="The Broad Institute Genomics Platform"/>
            <consortium name="The Broad Institute Genome Sequencing Center for Infectious Disease"/>
            <person name="Wu L."/>
            <person name="Ma J."/>
        </authorList>
    </citation>
    <scope>NUCLEOTIDE SEQUENCE [LARGE SCALE GENOMIC DNA]</scope>
    <source>
        <strain evidence="2">JCM 3369</strain>
    </source>
</reference>
<name>A0ABW2CT16_9ACTN</name>
<proteinExistence type="predicted"/>
<keyword evidence="2" id="KW-1185">Reference proteome</keyword>
<comment type="caution">
    <text evidence="1">The sequence shown here is derived from an EMBL/GenBank/DDBJ whole genome shotgun (WGS) entry which is preliminary data.</text>
</comment>
<organism evidence="1 2">
    <name type="scientific">Actinomadura yumaensis</name>
    <dbReference type="NCBI Taxonomy" id="111807"/>
    <lineage>
        <taxon>Bacteria</taxon>
        <taxon>Bacillati</taxon>
        <taxon>Actinomycetota</taxon>
        <taxon>Actinomycetes</taxon>
        <taxon>Streptosporangiales</taxon>
        <taxon>Thermomonosporaceae</taxon>
        <taxon>Actinomadura</taxon>
    </lineage>
</organism>
<dbReference type="Proteomes" id="UP001596380">
    <property type="component" value="Unassembled WGS sequence"/>
</dbReference>
<accession>A0ABW2CT16</accession>
<dbReference type="RefSeq" id="WP_160823372.1">
    <property type="nucleotide sequence ID" value="NZ_JBHSXS010000029.1"/>
</dbReference>
<gene>
    <name evidence="1" type="ORF">ACFQKB_32945</name>
</gene>
<evidence type="ECO:0000313" key="2">
    <source>
        <dbReference type="Proteomes" id="UP001596380"/>
    </source>
</evidence>
<protein>
    <submittedName>
        <fullName evidence="1">SAV_915 family protein</fullName>
    </submittedName>
</protein>
<dbReference type="NCBIfam" id="NF042914">
    <property type="entry name" value="SAV915_dom"/>
    <property type="match status" value="1"/>
</dbReference>
<dbReference type="EMBL" id="JBHSXS010000029">
    <property type="protein sequence ID" value="MFC6884607.1"/>
    <property type="molecule type" value="Genomic_DNA"/>
</dbReference>
<sequence>MDGLFIVPVSERGGGALALRTGRVGRERVGIAFSGEDRLRAAYGDGQRWTRLGERALRALLAPLGVTRIQVDPVFVGPEVPVVSAPRRAALAGRR</sequence>
<evidence type="ECO:0000313" key="1">
    <source>
        <dbReference type="EMBL" id="MFC6884607.1"/>
    </source>
</evidence>
<dbReference type="InterPro" id="IPR049975">
    <property type="entry name" value="SAV_915-like_dom"/>
</dbReference>